<dbReference type="PANTHER" id="PTHR43300">
    <property type="entry name" value="ACETYLTRANSFERASE"/>
    <property type="match status" value="1"/>
</dbReference>
<dbReference type="InterPro" id="IPR011004">
    <property type="entry name" value="Trimer_LpxA-like_sf"/>
</dbReference>
<organism evidence="1 2">
    <name type="scientific">Bariatricus massiliensis</name>
    <dbReference type="NCBI Taxonomy" id="1745713"/>
    <lineage>
        <taxon>Bacteria</taxon>
        <taxon>Bacillati</taxon>
        <taxon>Bacillota</taxon>
        <taxon>Clostridia</taxon>
        <taxon>Lachnospirales</taxon>
        <taxon>Lachnospiraceae</taxon>
        <taxon>Bariatricus</taxon>
    </lineage>
</organism>
<sequence>MKLNKILKTMENSLEYLLKNEQDFETLALSASNIPESCCIFLDDVKYAKDIRENVTMVLTTEEIETYVKEQTEYKGGFCVVKQPRLLFFEIHNYLENSVDYVRPVFETKMGKACQISPLASISESNVVIGDNVIIEEFAVIRANTVIGNNSIVRAGAKIGGQGFEFKRTQDSIVSVAHLGGVIIGHHVEIQYNTCIDRAVYPWDNTVIGNYSKIDNLVHIGHAVKVEENVMIVAQSGIGGRTIIKPETWIGFGATVSNGLIIGRNARVNIGSVATRSVQDEQSVTGNFAIEHSKFIENLKNNR</sequence>
<dbReference type="CDD" id="cd03352">
    <property type="entry name" value="LbH_LpxD"/>
    <property type="match status" value="1"/>
</dbReference>
<keyword evidence="2" id="KW-1185">Reference proteome</keyword>
<dbReference type="InterPro" id="IPR050179">
    <property type="entry name" value="Trans_hexapeptide_repeat"/>
</dbReference>
<dbReference type="Gene3D" id="2.160.10.10">
    <property type="entry name" value="Hexapeptide repeat proteins"/>
    <property type="match status" value="1"/>
</dbReference>
<dbReference type="InterPro" id="IPR001451">
    <property type="entry name" value="Hexapep"/>
</dbReference>
<dbReference type="Pfam" id="PF00132">
    <property type="entry name" value="Hexapep"/>
    <property type="match status" value="2"/>
</dbReference>
<protein>
    <submittedName>
        <fullName evidence="1">UDP-3-O-(3-hydroxymyristoyl)glucosamine N-acyltransferase</fullName>
    </submittedName>
</protein>
<comment type="caution">
    <text evidence="1">The sequence shown here is derived from an EMBL/GenBank/DDBJ whole genome shotgun (WGS) entry which is preliminary data.</text>
</comment>
<name>A0ABS8DIV1_9FIRM</name>
<accession>A0ABS8DIV1</accession>
<gene>
    <name evidence="1" type="ORF">LIZ65_13790</name>
</gene>
<reference evidence="1 2" key="1">
    <citation type="submission" date="2021-10" db="EMBL/GenBank/DDBJ databases">
        <title>Collection of gut derived symbiotic bacterial strains cultured from healthy donors.</title>
        <authorList>
            <person name="Lin H."/>
            <person name="Littmann E."/>
            <person name="Kohout C."/>
            <person name="Pamer E.G."/>
        </authorList>
    </citation>
    <scope>NUCLEOTIDE SEQUENCE [LARGE SCALE GENOMIC DNA]</scope>
    <source>
        <strain evidence="1 2">DFI.1.165</strain>
    </source>
</reference>
<dbReference type="PANTHER" id="PTHR43300:SF4">
    <property type="entry name" value="ACYL-[ACYL-CARRIER-PROTEIN]--UDP-N-ACETYLGLUCOSAMINE O-ACYLTRANSFERASE"/>
    <property type="match status" value="1"/>
</dbReference>
<dbReference type="Proteomes" id="UP001299546">
    <property type="component" value="Unassembled WGS sequence"/>
</dbReference>
<dbReference type="RefSeq" id="WP_066731346.1">
    <property type="nucleotide sequence ID" value="NZ_JAJCIQ010000010.1"/>
</dbReference>
<dbReference type="InterPro" id="IPR007691">
    <property type="entry name" value="LpxD"/>
</dbReference>
<proteinExistence type="predicted"/>
<evidence type="ECO:0000313" key="1">
    <source>
        <dbReference type="EMBL" id="MCB7388355.1"/>
    </source>
</evidence>
<evidence type="ECO:0000313" key="2">
    <source>
        <dbReference type="Proteomes" id="UP001299546"/>
    </source>
</evidence>
<dbReference type="EMBL" id="JAJCIS010000010">
    <property type="protein sequence ID" value="MCB7388355.1"/>
    <property type="molecule type" value="Genomic_DNA"/>
</dbReference>
<dbReference type="SUPFAM" id="SSF51161">
    <property type="entry name" value="Trimeric LpxA-like enzymes"/>
    <property type="match status" value="1"/>
</dbReference>